<gene>
    <name evidence="2" type="ORF">BL253_08255</name>
</gene>
<dbReference type="STRING" id="1834516.BL253_08255"/>
<dbReference type="Gene3D" id="1.20.1290.10">
    <property type="entry name" value="AhpD-like"/>
    <property type="match status" value="1"/>
</dbReference>
<evidence type="ECO:0000259" key="1">
    <source>
        <dbReference type="Pfam" id="PF02627"/>
    </source>
</evidence>
<sequence length="254" mass="27159">MISAAGGPATPPGAVAASGADHLARHLRAAELIRTVDPEFAAAAESLVAHPHRHGVLAPSVRALVVLAAESVIPEADEPRIEAAIDAALEDGATWDEVLCTLEIACSIGLHSVSVGLPLLLAEMERAGLPLPEETSRQRELQHALETGGPRPRPLNPIYAGILRMDPEYFAARVRFIDLPWEREGVLDPRVKHLLSIAIDAVSPQHYVDGLRKHLREALAAGVRPEAVLEVLQLASVTGMRTLDVGLAVLARRQ</sequence>
<dbReference type="SUPFAM" id="SSF69118">
    <property type="entry name" value="AhpD-like"/>
    <property type="match status" value="1"/>
</dbReference>
<evidence type="ECO:0000313" key="3">
    <source>
        <dbReference type="Proteomes" id="UP000188929"/>
    </source>
</evidence>
<protein>
    <recommendedName>
        <fullName evidence="1">Carboxymuconolactone decarboxylase-like domain-containing protein</fullName>
    </recommendedName>
</protein>
<keyword evidence="3" id="KW-1185">Reference proteome</keyword>
<organism evidence="2 3">
    <name type="scientific">Pseudofrankia asymbiotica</name>
    <dbReference type="NCBI Taxonomy" id="1834516"/>
    <lineage>
        <taxon>Bacteria</taxon>
        <taxon>Bacillati</taxon>
        <taxon>Actinomycetota</taxon>
        <taxon>Actinomycetes</taxon>
        <taxon>Frankiales</taxon>
        <taxon>Frankiaceae</taxon>
        <taxon>Pseudofrankia</taxon>
    </lineage>
</organism>
<dbReference type="GO" id="GO:0051920">
    <property type="term" value="F:peroxiredoxin activity"/>
    <property type="evidence" value="ECO:0007669"/>
    <property type="project" value="InterPro"/>
</dbReference>
<dbReference type="EMBL" id="MOMC01000015">
    <property type="protein sequence ID" value="ONH31653.1"/>
    <property type="molecule type" value="Genomic_DNA"/>
</dbReference>
<name>A0A1V2IEN4_9ACTN</name>
<dbReference type="AlphaFoldDB" id="A0A1V2IEN4"/>
<feature type="domain" description="Carboxymuconolactone decarboxylase-like" evidence="1">
    <location>
        <begin position="167"/>
        <end position="238"/>
    </location>
</feature>
<proteinExistence type="predicted"/>
<dbReference type="RefSeq" id="WP_076815174.1">
    <property type="nucleotide sequence ID" value="NZ_MOMC01000015.1"/>
</dbReference>
<dbReference type="PANTHER" id="PTHR33930:SF2">
    <property type="entry name" value="BLR3452 PROTEIN"/>
    <property type="match status" value="1"/>
</dbReference>
<dbReference type="PANTHER" id="PTHR33930">
    <property type="entry name" value="ALKYL HYDROPEROXIDE REDUCTASE AHPD"/>
    <property type="match status" value="1"/>
</dbReference>
<dbReference type="OrthoDB" id="3824300at2"/>
<dbReference type="InterPro" id="IPR003779">
    <property type="entry name" value="CMD-like"/>
</dbReference>
<dbReference type="Proteomes" id="UP000188929">
    <property type="component" value="Unassembled WGS sequence"/>
</dbReference>
<comment type="caution">
    <text evidence="2">The sequence shown here is derived from an EMBL/GenBank/DDBJ whole genome shotgun (WGS) entry which is preliminary data.</text>
</comment>
<reference evidence="3" key="1">
    <citation type="submission" date="2016-10" db="EMBL/GenBank/DDBJ databases">
        <title>Frankia sp. NRRL B-16386 Genome sequencing.</title>
        <authorList>
            <person name="Ghodhbane-Gtari F."/>
            <person name="Swanson E."/>
            <person name="Gueddou A."/>
            <person name="Hezbri K."/>
            <person name="Ktari K."/>
            <person name="Nouioui I."/>
            <person name="Morris K."/>
            <person name="Simpson S."/>
            <person name="Abebe-Akele F."/>
            <person name="Thomas K."/>
            <person name="Gtari M."/>
            <person name="Tisa L.S."/>
        </authorList>
    </citation>
    <scope>NUCLEOTIDE SEQUENCE [LARGE SCALE GENOMIC DNA]</scope>
    <source>
        <strain evidence="3">NRRL B-16386</strain>
    </source>
</reference>
<accession>A0A1V2IEN4</accession>
<dbReference type="Pfam" id="PF02627">
    <property type="entry name" value="CMD"/>
    <property type="match status" value="1"/>
</dbReference>
<evidence type="ECO:0000313" key="2">
    <source>
        <dbReference type="EMBL" id="ONH31653.1"/>
    </source>
</evidence>
<dbReference type="InterPro" id="IPR029032">
    <property type="entry name" value="AhpD-like"/>
</dbReference>